<evidence type="ECO:0000256" key="1">
    <source>
        <dbReference type="SAM" id="Phobius"/>
    </source>
</evidence>
<dbReference type="eggNOG" id="COG1073">
    <property type="taxonomic scope" value="Bacteria"/>
</dbReference>
<name>E0UC91_GLOV7</name>
<keyword evidence="1" id="KW-1133">Transmembrane helix</keyword>
<dbReference type="EMBL" id="CP002198">
    <property type="protein sequence ID" value="ADN12848.1"/>
    <property type="molecule type" value="Genomic_DNA"/>
</dbReference>
<proteinExistence type="predicted"/>
<feature type="transmembrane region" description="Helical" evidence="1">
    <location>
        <begin position="152"/>
        <end position="170"/>
    </location>
</feature>
<sequence length="239" mass="25944">MNSILSFVYPFGHFSLALMEGILLGWAIRLWLRANSLAMIVLPIVLVSLGYDNLVLAMGRVIGEGELLIKLSAVRFYLHGIVIPLFIVIGIELSHRAGAVWANRVTRVLSWLFALGLAAIPFVTNSAGLDLIPVTFAGVLRYKLATVKGPPIITIVVNLFVFAISIGLWFRLRWRWLFAGTAIALIGNAIPSVLVGTLPGSASEFVLALCLLLTERRTRTERRTSGDRSVGAGSPLPGI</sequence>
<dbReference type="STRING" id="497965.Cyan7822_0823"/>
<keyword evidence="1" id="KW-0812">Transmembrane</keyword>
<keyword evidence="3" id="KW-1185">Reference proteome</keyword>
<reference evidence="3" key="1">
    <citation type="journal article" date="2011" name="MBio">
        <title>Novel metabolic attributes of the genus Cyanothece, comprising a group of unicellular nitrogen-fixing Cyanobacteria.</title>
        <authorList>
            <person name="Bandyopadhyay A."/>
            <person name="Elvitigala T."/>
            <person name="Welsh E."/>
            <person name="Stockel J."/>
            <person name="Liberton M."/>
            <person name="Min H."/>
            <person name="Sherman L.A."/>
            <person name="Pakrasi H.B."/>
        </authorList>
    </citation>
    <scope>NUCLEOTIDE SEQUENCE [LARGE SCALE GENOMIC DNA]</scope>
    <source>
        <strain evidence="3">PCC 7822</strain>
    </source>
</reference>
<gene>
    <name evidence="2" type="ordered locus">Cyan7822_0823</name>
</gene>
<keyword evidence="1" id="KW-0472">Membrane</keyword>
<dbReference type="AlphaFoldDB" id="E0UC91"/>
<organism evidence="2 3">
    <name type="scientific">Gloeothece verrucosa (strain PCC 7822)</name>
    <name type="common">Cyanothece sp. (strain PCC 7822)</name>
    <dbReference type="NCBI Taxonomy" id="497965"/>
    <lineage>
        <taxon>Bacteria</taxon>
        <taxon>Bacillati</taxon>
        <taxon>Cyanobacteriota</taxon>
        <taxon>Cyanophyceae</taxon>
        <taxon>Oscillatoriophycideae</taxon>
        <taxon>Chroococcales</taxon>
        <taxon>Aphanothecaceae</taxon>
        <taxon>Gloeothece</taxon>
        <taxon>Gloeothece verrucosa</taxon>
    </lineage>
</organism>
<protein>
    <submittedName>
        <fullName evidence="2">Uncharacterized protein</fullName>
    </submittedName>
</protein>
<dbReference type="HOGENOM" id="CLU_101305_0_0_3"/>
<dbReference type="Proteomes" id="UP000008206">
    <property type="component" value="Chromosome"/>
</dbReference>
<feature type="transmembrane region" description="Helical" evidence="1">
    <location>
        <begin position="111"/>
        <end position="140"/>
    </location>
</feature>
<evidence type="ECO:0000313" key="2">
    <source>
        <dbReference type="EMBL" id="ADN12848.1"/>
    </source>
</evidence>
<dbReference type="KEGG" id="cyj:Cyan7822_0823"/>
<feature type="transmembrane region" description="Helical" evidence="1">
    <location>
        <begin position="40"/>
        <end position="62"/>
    </location>
</feature>
<feature type="transmembrane region" description="Helical" evidence="1">
    <location>
        <begin position="7"/>
        <end position="28"/>
    </location>
</feature>
<evidence type="ECO:0000313" key="3">
    <source>
        <dbReference type="Proteomes" id="UP000008206"/>
    </source>
</evidence>
<dbReference type="OrthoDB" id="4331374at2"/>
<feature type="transmembrane region" description="Helical" evidence="1">
    <location>
        <begin position="74"/>
        <end position="91"/>
    </location>
</feature>
<accession>E0UC91</accession>